<proteinExistence type="predicted"/>
<keyword evidence="2" id="KW-1185">Reference proteome</keyword>
<protein>
    <recommendedName>
        <fullName evidence="3">Transposase</fullName>
    </recommendedName>
</protein>
<sequence>MGCSQELSKFKRGIVIGGHLCNKSIHDISLLLNVPQSTISGIITQWKKLGTTATHPASGRLRKMTEWGQRMLKCTVCKSHQLSVGVAFRLAQQCIESFMEWVSMAKQLHPSLTSLSAMQSIGSGGVKHTATGL</sequence>
<gene>
    <name evidence="1" type="ORF">SPARVUS_LOCUS6374812</name>
</gene>
<evidence type="ECO:0000313" key="2">
    <source>
        <dbReference type="Proteomes" id="UP001162483"/>
    </source>
</evidence>
<dbReference type="Proteomes" id="UP001162483">
    <property type="component" value="Unassembled WGS sequence"/>
</dbReference>
<comment type="caution">
    <text evidence="1">The sequence shown here is derived from an EMBL/GenBank/DDBJ whole genome shotgun (WGS) entry which is preliminary data.</text>
</comment>
<accession>A0ABN9D1R3</accession>
<organism evidence="1 2">
    <name type="scientific">Staurois parvus</name>
    <dbReference type="NCBI Taxonomy" id="386267"/>
    <lineage>
        <taxon>Eukaryota</taxon>
        <taxon>Metazoa</taxon>
        <taxon>Chordata</taxon>
        <taxon>Craniata</taxon>
        <taxon>Vertebrata</taxon>
        <taxon>Euteleostomi</taxon>
        <taxon>Amphibia</taxon>
        <taxon>Batrachia</taxon>
        <taxon>Anura</taxon>
        <taxon>Neobatrachia</taxon>
        <taxon>Ranoidea</taxon>
        <taxon>Ranidae</taxon>
        <taxon>Staurois</taxon>
    </lineage>
</organism>
<dbReference type="InterPro" id="IPR036388">
    <property type="entry name" value="WH-like_DNA-bd_sf"/>
</dbReference>
<evidence type="ECO:0000313" key="1">
    <source>
        <dbReference type="EMBL" id="CAI9566440.1"/>
    </source>
</evidence>
<dbReference type="EMBL" id="CATNWA010014037">
    <property type="protein sequence ID" value="CAI9566440.1"/>
    <property type="molecule type" value="Genomic_DNA"/>
</dbReference>
<name>A0ABN9D1R3_9NEOB</name>
<evidence type="ECO:0008006" key="3">
    <source>
        <dbReference type="Google" id="ProtNLM"/>
    </source>
</evidence>
<dbReference type="Gene3D" id="1.10.10.10">
    <property type="entry name" value="Winged helix-like DNA-binding domain superfamily/Winged helix DNA-binding domain"/>
    <property type="match status" value="1"/>
</dbReference>
<reference evidence="1" key="1">
    <citation type="submission" date="2023-05" db="EMBL/GenBank/DDBJ databases">
        <authorList>
            <person name="Stuckert A."/>
        </authorList>
    </citation>
    <scope>NUCLEOTIDE SEQUENCE</scope>
</reference>